<comment type="subcellular location">
    <subcellularLocation>
        <location evidence="1">Cell surface</location>
    </subcellularLocation>
</comment>
<proteinExistence type="predicted"/>
<dbReference type="Proteomes" id="UP000637720">
    <property type="component" value="Unassembled WGS sequence"/>
</dbReference>
<name>A0A8J3BC24_9BACI</name>
<gene>
    <name evidence="4" type="ORF">GCM10007043_17620</name>
</gene>
<keyword evidence="3" id="KW-1133">Transmembrane helix</keyword>
<dbReference type="InterPro" id="IPR012902">
    <property type="entry name" value="N_methyl_site"/>
</dbReference>
<reference evidence="4" key="1">
    <citation type="journal article" date="2014" name="Int. J. Syst. Evol. Microbiol.">
        <title>Complete genome sequence of Corynebacterium casei LMG S-19264T (=DSM 44701T), isolated from a smear-ripened cheese.</title>
        <authorList>
            <consortium name="US DOE Joint Genome Institute (JGI-PGF)"/>
            <person name="Walter F."/>
            <person name="Albersmeier A."/>
            <person name="Kalinowski J."/>
            <person name="Ruckert C."/>
        </authorList>
    </citation>
    <scope>NUCLEOTIDE SEQUENCE</scope>
    <source>
        <strain evidence="4">JCM 14719</strain>
    </source>
</reference>
<evidence type="ECO:0008006" key="6">
    <source>
        <dbReference type="Google" id="ProtNLM"/>
    </source>
</evidence>
<keyword evidence="3" id="KW-0472">Membrane</keyword>
<dbReference type="SUPFAM" id="SSF54523">
    <property type="entry name" value="Pili subunits"/>
    <property type="match status" value="1"/>
</dbReference>
<reference evidence="4" key="2">
    <citation type="submission" date="2020-09" db="EMBL/GenBank/DDBJ databases">
        <authorList>
            <person name="Sun Q."/>
            <person name="Ohkuma M."/>
        </authorList>
    </citation>
    <scope>NUCLEOTIDE SEQUENCE</scope>
    <source>
        <strain evidence="4">JCM 14719</strain>
    </source>
</reference>
<keyword evidence="5" id="KW-1185">Reference proteome</keyword>
<keyword evidence="2" id="KW-0178">Competence</keyword>
<feature type="transmembrane region" description="Helical" evidence="3">
    <location>
        <begin position="12"/>
        <end position="37"/>
    </location>
</feature>
<dbReference type="RefSeq" id="WP_188817679.1">
    <property type="nucleotide sequence ID" value="NZ_BMOF01000038.1"/>
</dbReference>
<dbReference type="InterPro" id="IPR045584">
    <property type="entry name" value="Pilin-like"/>
</dbReference>
<dbReference type="Gene3D" id="3.30.700.10">
    <property type="entry name" value="Glycoprotein, Type 4 Pilin"/>
    <property type="match status" value="1"/>
</dbReference>
<organism evidence="4 5">
    <name type="scientific">Calditerricola satsumensis</name>
    <dbReference type="NCBI Taxonomy" id="373054"/>
    <lineage>
        <taxon>Bacteria</taxon>
        <taxon>Bacillati</taxon>
        <taxon>Bacillota</taxon>
        <taxon>Bacilli</taxon>
        <taxon>Bacillales</taxon>
        <taxon>Bacillaceae</taxon>
        <taxon>Calditerricola</taxon>
    </lineage>
</organism>
<protein>
    <recommendedName>
        <fullName evidence="6">Prepilin-type N-terminal cleavage/methylation domain-containing protein</fullName>
    </recommendedName>
</protein>
<dbReference type="GO" id="GO:0030420">
    <property type="term" value="P:establishment of competence for transformation"/>
    <property type="evidence" value="ECO:0007669"/>
    <property type="project" value="UniProtKB-KW"/>
</dbReference>
<evidence type="ECO:0000256" key="3">
    <source>
        <dbReference type="SAM" id="Phobius"/>
    </source>
</evidence>
<dbReference type="PROSITE" id="PS00409">
    <property type="entry name" value="PROKAR_NTER_METHYL"/>
    <property type="match status" value="1"/>
</dbReference>
<dbReference type="AlphaFoldDB" id="A0A8J3BC24"/>
<dbReference type="EMBL" id="BMOF01000038">
    <property type="protein sequence ID" value="GGK04006.1"/>
    <property type="molecule type" value="Genomic_DNA"/>
</dbReference>
<dbReference type="GO" id="GO:0009986">
    <property type="term" value="C:cell surface"/>
    <property type="evidence" value="ECO:0007669"/>
    <property type="project" value="UniProtKB-SubCell"/>
</dbReference>
<evidence type="ECO:0000256" key="1">
    <source>
        <dbReference type="ARBA" id="ARBA00004241"/>
    </source>
</evidence>
<sequence length="136" mass="15094">MKMKARRLNQRGVTLIELLAVVVILGILAAIAVPAVFKGFDDAEDKADKTTKTVLINAAKQYIMENGGFSQVDGKDGKSDNKVVVPVSYLITYGYVDPGPENGYYKSQKDGTYYYYVVITKDNNGKYMYEVKSTLD</sequence>
<accession>A0A8J3BC24</accession>
<evidence type="ECO:0000313" key="5">
    <source>
        <dbReference type="Proteomes" id="UP000637720"/>
    </source>
</evidence>
<keyword evidence="3" id="KW-0812">Transmembrane</keyword>
<dbReference type="Pfam" id="PF07963">
    <property type="entry name" value="N_methyl"/>
    <property type="match status" value="1"/>
</dbReference>
<evidence type="ECO:0000313" key="4">
    <source>
        <dbReference type="EMBL" id="GGK04006.1"/>
    </source>
</evidence>
<dbReference type="NCBIfam" id="TIGR02532">
    <property type="entry name" value="IV_pilin_GFxxxE"/>
    <property type="match status" value="1"/>
</dbReference>
<comment type="caution">
    <text evidence="4">The sequence shown here is derived from an EMBL/GenBank/DDBJ whole genome shotgun (WGS) entry which is preliminary data.</text>
</comment>
<evidence type="ECO:0000256" key="2">
    <source>
        <dbReference type="ARBA" id="ARBA00023287"/>
    </source>
</evidence>